<keyword evidence="1 5" id="KW-0413">Isomerase</keyword>
<keyword evidence="9" id="KW-1185">Reference proteome</keyword>
<dbReference type="EC" id="5.1.3.14" evidence="3"/>
<sequence length="390" mass="43238">MTAPARRRLLVVFGTRPEAIKMAPLVLALQAVPRWETRVAVTAQHREMLDQVLQIFGLRPDYDLDLMRPGQTLQEITVGALTGLLDVLDDWTPDVVLVHGDTTTTFAAALAAFYRKVAVGHVEAGLRTYDKYAPYPEEMNRQLTGVLADYHFAPTERAAEALRRENKPPERIFITGNTVIDALKTTVRPDFHHPVLKAVGERRMLLLTAHRRENWGAPLRRIFRAVRRIVDAFGDVAVVYPVHPNPVVREAAEAVLGDHPRVHLIPPLDVIAFHNVMARAHLILTDSGGIQEEAPSLGKPVLVLRDVTERPEGVAFGVLKLVGTDEARIEAAVRTLLTDEAAYRAMATAVNPYGDGRASERIVAALRYAFGEAPEPPPPFRPGRSQNVHR</sequence>
<dbReference type="Proteomes" id="UP000243024">
    <property type="component" value="Unassembled WGS sequence"/>
</dbReference>
<dbReference type="CDD" id="cd03786">
    <property type="entry name" value="GTB_UDP-GlcNAc_2-Epimerase"/>
    <property type="match status" value="1"/>
</dbReference>
<dbReference type="InterPro" id="IPR003331">
    <property type="entry name" value="UDP_GlcNAc_Epimerase_2_dom"/>
</dbReference>
<dbReference type="PANTHER" id="PTHR43174">
    <property type="entry name" value="UDP-N-ACETYLGLUCOSAMINE 2-EPIMERASE"/>
    <property type="match status" value="1"/>
</dbReference>
<evidence type="ECO:0000256" key="3">
    <source>
        <dbReference type="ARBA" id="ARBA00038858"/>
    </source>
</evidence>
<dbReference type="SUPFAM" id="SSF53756">
    <property type="entry name" value="UDP-Glycosyltransferase/glycogen phosphorylase"/>
    <property type="match status" value="1"/>
</dbReference>
<evidence type="ECO:0000313" key="7">
    <source>
        <dbReference type="EMBL" id="MBT9282176.1"/>
    </source>
</evidence>
<dbReference type="FunFam" id="3.40.50.2000:FF:000043">
    <property type="entry name" value="UDP-N-acetylglucosamine 2-epimerase"/>
    <property type="match status" value="1"/>
</dbReference>
<evidence type="ECO:0000256" key="4">
    <source>
        <dbReference type="ARBA" id="ARBA00079400"/>
    </source>
</evidence>
<organism evidence="8 9">
    <name type="scientific">Hydrogenibacillus schlegelii</name>
    <name type="common">Bacillus schlegelii</name>
    <dbReference type="NCBI Taxonomy" id="1484"/>
    <lineage>
        <taxon>Bacteria</taxon>
        <taxon>Bacillati</taxon>
        <taxon>Bacillota</taxon>
        <taxon>Bacilli</taxon>
        <taxon>Bacillales</taxon>
        <taxon>Bacillales Family X. Incertae Sedis</taxon>
        <taxon>Hydrogenibacillus</taxon>
    </lineage>
</organism>
<protein>
    <recommendedName>
        <fullName evidence="3">UDP-N-acetylglucosamine 2-epimerase (non-hydrolyzing)</fullName>
        <ecNumber evidence="3">5.1.3.14</ecNumber>
    </recommendedName>
    <alternativeName>
        <fullName evidence="4">UDP-GlcNAc-2-epimerase</fullName>
    </alternativeName>
</protein>
<evidence type="ECO:0000313" key="9">
    <source>
        <dbReference type="Proteomes" id="UP000243024"/>
    </source>
</evidence>
<name>A0A132N9H5_HYDSH</name>
<dbReference type="EMBL" id="JXBB01000023">
    <property type="protein sequence ID" value="OAR04202.1"/>
    <property type="molecule type" value="Genomic_DNA"/>
</dbReference>
<accession>A0A132N9H5</accession>
<dbReference type="Gene3D" id="3.40.50.2000">
    <property type="entry name" value="Glycogen Phosphorylase B"/>
    <property type="match status" value="2"/>
</dbReference>
<feature type="domain" description="UDP-N-acetylglucosamine 2-epimerase" evidence="6">
    <location>
        <begin position="28"/>
        <end position="366"/>
    </location>
</feature>
<evidence type="ECO:0000256" key="2">
    <source>
        <dbReference type="ARBA" id="ARBA00038209"/>
    </source>
</evidence>
<dbReference type="AlphaFoldDB" id="A0A132N9H5"/>
<dbReference type="GO" id="GO:0008761">
    <property type="term" value="F:UDP-N-acetylglucosamine 2-epimerase activity"/>
    <property type="evidence" value="ECO:0007669"/>
    <property type="project" value="UniProtKB-EC"/>
</dbReference>
<evidence type="ECO:0000256" key="1">
    <source>
        <dbReference type="ARBA" id="ARBA00023235"/>
    </source>
</evidence>
<evidence type="ECO:0000313" key="8">
    <source>
        <dbReference type="EMBL" id="OAR04202.1"/>
    </source>
</evidence>
<comment type="similarity">
    <text evidence="2 5">Belongs to the UDP-N-acetylglucosamine 2-epimerase family.</text>
</comment>
<reference evidence="8 9" key="1">
    <citation type="submission" date="2015-09" db="EMBL/GenBank/DDBJ databases">
        <title>Draft genome sequence of Hydrogenibacillus schlegelii DSM 2000.</title>
        <authorList>
            <person name="Hemp J."/>
        </authorList>
    </citation>
    <scope>NUCLEOTIDE SEQUENCE [LARGE SCALE GENOMIC DNA]</scope>
    <source>
        <strain evidence="8 9">MA 48</strain>
    </source>
</reference>
<dbReference type="InterPro" id="IPR029767">
    <property type="entry name" value="WecB-like"/>
</dbReference>
<dbReference type="Pfam" id="PF02350">
    <property type="entry name" value="Epimerase_2"/>
    <property type="match status" value="1"/>
</dbReference>
<dbReference type="Proteomes" id="UP000748108">
    <property type="component" value="Unassembled WGS sequence"/>
</dbReference>
<comment type="caution">
    <text evidence="8">The sequence shown here is derived from an EMBL/GenBank/DDBJ whole genome shotgun (WGS) entry which is preliminary data.</text>
</comment>
<dbReference type="STRING" id="1484.SA87_07060"/>
<evidence type="ECO:0000259" key="6">
    <source>
        <dbReference type="Pfam" id="PF02350"/>
    </source>
</evidence>
<dbReference type="NCBIfam" id="TIGR00236">
    <property type="entry name" value="wecB"/>
    <property type="match status" value="1"/>
</dbReference>
<gene>
    <name evidence="7" type="primary">wecB</name>
    <name evidence="7" type="ORF">KM312_05905</name>
    <name evidence="8" type="ORF">SA87_07060</name>
</gene>
<dbReference type="PANTHER" id="PTHR43174:SF2">
    <property type="entry name" value="UDP-N-ACETYLGLUCOSAMINE 2-EPIMERASE"/>
    <property type="match status" value="1"/>
</dbReference>
<reference evidence="7" key="2">
    <citation type="journal article" date="2021" name="Microbiology">
        <title>Metagenomic Analysis of the Microbial Community in the Underground Coal Fire Area (Kemerovo Region, Russia) Revealed Predominance of Thermophilic Members of the Phyla Deinococcus-thermus, Aquificae, and Firmicutes.</title>
        <authorList>
            <person name="Kadnikov V."/>
            <person name="Mardanov A.V."/>
            <person name="Beletsky A.V."/>
            <person name="Karnachuk O.V."/>
            <person name="Ravin N.V."/>
        </authorList>
    </citation>
    <scope>NUCLEOTIDE SEQUENCE</scope>
    <source>
        <strain evidence="7">RBS10-49</strain>
    </source>
</reference>
<proteinExistence type="inferred from homology"/>
<evidence type="ECO:0000256" key="5">
    <source>
        <dbReference type="RuleBase" id="RU003513"/>
    </source>
</evidence>
<dbReference type="EMBL" id="JAHHQF010000050">
    <property type="protein sequence ID" value="MBT9282176.1"/>
    <property type="molecule type" value="Genomic_DNA"/>
</dbReference>
<dbReference type="RefSeq" id="WP_066201527.1">
    <property type="nucleotide sequence ID" value="NZ_CBCSAS010000008.1"/>
</dbReference>
<dbReference type="OrthoDB" id="9803238at2"/>